<dbReference type="InterPro" id="IPR028082">
    <property type="entry name" value="Peripla_BP_I"/>
</dbReference>
<dbReference type="InterPro" id="IPR038550">
    <property type="entry name" value="GPCR_3_9-Cys_sf"/>
</dbReference>
<feature type="transmembrane region" description="Helical" evidence="12">
    <location>
        <begin position="739"/>
        <end position="756"/>
    </location>
</feature>
<evidence type="ECO:0000259" key="14">
    <source>
        <dbReference type="PROSITE" id="PS50259"/>
    </source>
</evidence>
<dbReference type="GO" id="GO:0004930">
    <property type="term" value="F:G protein-coupled receptor activity"/>
    <property type="evidence" value="ECO:0007669"/>
    <property type="project" value="UniProtKB-KW"/>
</dbReference>
<feature type="transmembrane region" description="Helical" evidence="12">
    <location>
        <begin position="616"/>
        <end position="641"/>
    </location>
</feature>
<feature type="transmembrane region" description="Helical" evidence="12">
    <location>
        <begin position="585"/>
        <end position="604"/>
    </location>
</feature>
<dbReference type="InterPro" id="IPR011500">
    <property type="entry name" value="GPCR_3_9-Cys_dom"/>
</dbReference>
<reference evidence="17" key="2">
    <citation type="submission" date="2025-04" db="UniProtKB">
        <authorList>
            <consortium name="RefSeq"/>
        </authorList>
    </citation>
    <scope>IDENTIFICATION</scope>
</reference>
<dbReference type="InterPro" id="IPR000337">
    <property type="entry name" value="GPCR_3"/>
</dbReference>
<feature type="chain" id="PRO_5044590188" evidence="13">
    <location>
        <begin position="21"/>
        <end position="820"/>
    </location>
</feature>
<evidence type="ECO:0000256" key="3">
    <source>
        <dbReference type="ARBA" id="ARBA00022692"/>
    </source>
</evidence>
<protein>
    <submittedName>
        <fullName evidence="15 17">Taste receptor type 1 member 1-like</fullName>
    </submittedName>
</protein>
<keyword evidence="3 12" id="KW-0812">Transmembrane</keyword>
<dbReference type="PRINTS" id="PR00592">
    <property type="entry name" value="CASENSINGR"/>
</dbReference>
<accession>A0A3B4FQW3</accession>
<feature type="transmembrane region" description="Helical" evidence="12">
    <location>
        <begin position="768"/>
        <end position="789"/>
    </location>
</feature>
<dbReference type="Ensembl" id="ENSPNYT00000013269.1">
    <property type="protein sequence ID" value="ENSPNYP00000012952.1"/>
    <property type="gene ID" value="ENSPNYG00000009808.1"/>
</dbReference>
<dbReference type="SUPFAM" id="SSF53822">
    <property type="entry name" value="Periplasmic binding protein-like I"/>
    <property type="match status" value="1"/>
</dbReference>
<dbReference type="PROSITE" id="PS50259">
    <property type="entry name" value="G_PROTEIN_RECEP_F3_4"/>
    <property type="match status" value="1"/>
</dbReference>
<evidence type="ECO:0000256" key="11">
    <source>
        <dbReference type="ARBA" id="ARBA00038492"/>
    </source>
</evidence>
<evidence type="ECO:0000256" key="4">
    <source>
        <dbReference type="ARBA" id="ARBA00022729"/>
    </source>
</evidence>
<keyword evidence="9" id="KW-0325">Glycoprotein</keyword>
<keyword evidence="7 12" id="KW-0472">Membrane</keyword>
<evidence type="ECO:0000256" key="9">
    <source>
        <dbReference type="ARBA" id="ARBA00023180"/>
    </source>
</evidence>
<dbReference type="AlphaFoldDB" id="A0A3B4FQW3"/>
<dbReference type="GO" id="GO:0050909">
    <property type="term" value="P:sensory perception of taste"/>
    <property type="evidence" value="ECO:0007669"/>
    <property type="project" value="UniProtKB-ARBA"/>
</dbReference>
<evidence type="ECO:0000256" key="1">
    <source>
        <dbReference type="ARBA" id="ARBA00004651"/>
    </source>
</evidence>
<evidence type="ECO:0000256" key="12">
    <source>
        <dbReference type="SAM" id="Phobius"/>
    </source>
</evidence>
<sequence length="820" mass="92140">MKPFLESFCLLGAFLHVCTQHTIPASEFQLEGDYLIGGLVHIHDDIGSVYHERPEALDCTTKPLTFSNYRRFQMIRFSVEQVNNSTNLLPNVSLGYDIFDHCSDTQNFPGVLKLISANGSIQPWSDKQSVLSKVIAVVGPFTSTQSLTVAPLFMVNLVPMVNYATSSSVFSNKAKYPSFLRTLPSNLNMIDVIVRILQKFNWRWVAFLNSDDDYGNDGLDLFTQRIKDTEICLPYSKGLSDSTNYSQTFKQMEAKQINVIIVFALENNVEPLIESAMLLNVTNKVWIAGDAWALNKKLPKMKGIKNIGTVLGVAEPVVTIPGFSDFLHSSKAQLHCKYAEQDTFCNQKCNCSCMNPEDIFAADPSYSFAIYSAVYAIAHALHNTLRCGADKCDSNITVYPYIVLAELRKSNFTLVNNSIQFDDNGNLKQGSYSVVFWNNSGDAQEIGFYQFNSEVHFFVDDSKIEWHTNGEVPTSLCSPECPAGYIKKQNGIYECCFDCEICANGTYVNITESPYTCLKCKDIEWSEEGSTSCNLRAVEYISATDIVATLVFVAACAFVGMTLAMSVLFSVNYNTPVVRSAGGPMCFLILGCLSLSNLSVFFHFGKPTVPLCTLRYLPFLLFYTICLACFVVRSFQIVCIFKIAAKIPKLHSWWVKYNGQWLVIVVAFVIQAIFLVIGYSCKPPSPYNETSWYPDKIILSCDISLQASTASVILLSSICTLCFIFSYMGKNLPKNYNEAKAITFCLLLLILTWIIFATECMLYRGKYIQLLSALAVLSSLYSFLFWYFLPKCFIILFQPHKNTQQYFQGLIQNYTKTISQ</sequence>
<dbReference type="InterPro" id="IPR017978">
    <property type="entry name" value="GPCR_3_C"/>
</dbReference>
<feature type="signal peptide" evidence="13">
    <location>
        <begin position="1"/>
        <end position="20"/>
    </location>
</feature>
<evidence type="ECO:0000313" key="15">
    <source>
        <dbReference type="Ensembl" id="ENSPNYP00000012952.1"/>
    </source>
</evidence>
<evidence type="ECO:0000256" key="8">
    <source>
        <dbReference type="ARBA" id="ARBA00023170"/>
    </source>
</evidence>
<evidence type="ECO:0000256" key="6">
    <source>
        <dbReference type="ARBA" id="ARBA00023040"/>
    </source>
</evidence>
<dbReference type="STRING" id="303518.ENSPNYP00000012952"/>
<dbReference type="Pfam" id="PF00003">
    <property type="entry name" value="7tm_3"/>
    <property type="match status" value="1"/>
</dbReference>
<reference evidence="15" key="1">
    <citation type="submission" date="2023-09" db="UniProtKB">
        <authorList>
            <consortium name="Ensembl"/>
        </authorList>
    </citation>
    <scope>IDENTIFICATION</scope>
</reference>
<feature type="domain" description="G-protein coupled receptors family 3 profile" evidence="14">
    <location>
        <begin position="547"/>
        <end position="805"/>
    </location>
</feature>
<dbReference type="PANTHER" id="PTHR24061:SF441">
    <property type="entry name" value="TASTE RECEPTOR TYPE 1 MEMBER 2B-RELATED"/>
    <property type="match status" value="1"/>
</dbReference>
<comment type="subcellular location">
    <subcellularLocation>
        <location evidence="1">Cell membrane</location>
        <topology evidence="1">Multi-pass membrane protein</topology>
    </subcellularLocation>
</comment>
<proteinExistence type="inferred from homology"/>
<dbReference type="PANTHER" id="PTHR24061">
    <property type="entry name" value="CALCIUM-SENSING RECEPTOR-RELATED"/>
    <property type="match status" value="1"/>
</dbReference>
<keyword evidence="2" id="KW-1003">Cell membrane</keyword>
<dbReference type="RefSeq" id="XP_005733056.1">
    <property type="nucleotide sequence ID" value="XM_005732999.1"/>
</dbReference>
<evidence type="ECO:0000256" key="7">
    <source>
        <dbReference type="ARBA" id="ARBA00023136"/>
    </source>
</evidence>
<keyword evidence="8" id="KW-0675">Receptor</keyword>
<dbReference type="GeneID" id="102212998"/>
<comment type="similarity">
    <text evidence="11">Belongs to the G-protein coupled receptor 3 family. TAS1R subfamily.</text>
</comment>
<evidence type="ECO:0000313" key="16">
    <source>
        <dbReference type="Proteomes" id="UP000695023"/>
    </source>
</evidence>
<dbReference type="Pfam" id="PF01094">
    <property type="entry name" value="ANF_receptor"/>
    <property type="match status" value="1"/>
</dbReference>
<feature type="transmembrane region" description="Helical" evidence="12">
    <location>
        <begin position="661"/>
        <end position="680"/>
    </location>
</feature>
<keyword evidence="5 12" id="KW-1133">Transmembrane helix</keyword>
<dbReference type="FunFam" id="3.40.50.2300:FF:000016">
    <property type="entry name" value="Taste 1 receptor member 2"/>
    <property type="match status" value="1"/>
</dbReference>
<dbReference type="InterPro" id="IPR000068">
    <property type="entry name" value="GPCR_3_Ca_sens_rcpt-rel"/>
</dbReference>
<name>A0A3B4FQW3_9CICH</name>
<dbReference type="GeneTree" id="ENSGT00940000156136"/>
<evidence type="ECO:0000256" key="10">
    <source>
        <dbReference type="ARBA" id="ARBA00023224"/>
    </source>
</evidence>
<keyword evidence="10" id="KW-0807">Transducer</keyword>
<evidence type="ECO:0000256" key="5">
    <source>
        <dbReference type="ARBA" id="ARBA00022989"/>
    </source>
</evidence>
<dbReference type="GO" id="GO:0005886">
    <property type="term" value="C:plasma membrane"/>
    <property type="evidence" value="ECO:0007669"/>
    <property type="project" value="UniProtKB-SubCell"/>
</dbReference>
<dbReference type="Gene3D" id="3.40.50.2300">
    <property type="match status" value="2"/>
</dbReference>
<keyword evidence="16" id="KW-1185">Reference proteome</keyword>
<gene>
    <name evidence="17" type="primary">LOC102212998</name>
</gene>
<evidence type="ECO:0000313" key="17">
    <source>
        <dbReference type="RefSeq" id="XP_005733056.1"/>
    </source>
</evidence>
<dbReference type="FunFam" id="2.10.50.30:FF:000004">
    <property type="entry name" value="Taste receptor type 1 member 3-like protein"/>
    <property type="match status" value="1"/>
</dbReference>
<dbReference type="Proteomes" id="UP000695023">
    <property type="component" value="Unplaced"/>
</dbReference>
<keyword evidence="6" id="KW-0297">G-protein coupled receptor</keyword>
<dbReference type="OrthoDB" id="8394044at2759"/>
<feature type="transmembrane region" description="Helical" evidence="12">
    <location>
        <begin position="546"/>
        <end position="573"/>
    </location>
</feature>
<feature type="transmembrane region" description="Helical" evidence="12">
    <location>
        <begin position="703"/>
        <end position="727"/>
    </location>
</feature>
<evidence type="ECO:0000256" key="13">
    <source>
        <dbReference type="SAM" id="SignalP"/>
    </source>
</evidence>
<evidence type="ECO:0000256" key="2">
    <source>
        <dbReference type="ARBA" id="ARBA00022475"/>
    </source>
</evidence>
<dbReference type="CDD" id="cd15287">
    <property type="entry name" value="7tmC_TAS1R2a-like"/>
    <property type="match status" value="1"/>
</dbReference>
<dbReference type="Gene3D" id="2.10.50.30">
    <property type="entry name" value="GPCR, family 3, nine cysteines domain"/>
    <property type="match status" value="1"/>
</dbReference>
<dbReference type="PRINTS" id="PR00248">
    <property type="entry name" value="GPCRMGR"/>
</dbReference>
<organism evidence="15">
    <name type="scientific">Pundamilia nyererei</name>
    <dbReference type="NCBI Taxonomy" id="303518"/>
    <lineage>
        <taxon>Eukaryota</taxon>
        <taxon>Metazoa</taxon>
        <taxon>Chordata</taxon>
        <taxon>Craniata</taxon>
        <taxon>Vertebrata</taxon>
        <taxon>Euteleostomi</taxon>
        <taxon>Actinopterygii</taxon>
        <taxon>Neopterygii</taxon>
        <taxon>Teleostei</taxon>
        <taxon>Neoteleostei</taxon>
        <taxon>Acanthomorphata</taxon>
        <taxon>Ovalentaria</taxon>
        <taxon>Cichlomorphae</taxon>
        <taxon>Cichliformes</taxon>
        <taxon>Cichlidae</taxon>
        <taxon>African cichlids</taxon>
        <taxon>Pseudocrenilabrinae</taxon>
        <taxon>Haplochromini</taxon>
        <taxon>Pundamilia</taxon>
    </lineage>
</organism>
<keyword evidence="4 13" id="KW-0732">Signal</keyword>
<dbReference type="Pfam" id="PF07562">
    <property type="entry name" value="NCD3G"/>
    <property type="match status" value="1"/>
</dbReference>
<dbReference type="InterPro" id="IPR001828">
    <property type="entry name" value="ANF_lig-bd_rcpt"/>
</dbReference>